<reference evidence="10 11" key="1">
    <citation type="submission" date="2016-10" db="EMBL/GenBank/DDBJ databases">
        <authorList>
            <person name="de Groot N.N."/>
        </authorList>
    </citation>
    <scope>NUCLEOTIDE SEQUENCE [LARGE SCALE GENOMIC DNA]</scope>
    <source>
        <strain evidence="10 11">HL3</strain>
    </source>
</reference>
<keyword evidence="6 9" id="KW-0812">Transmembrane</keyword>
<evidence type="ECO:0000256" key="3">
    <source>
        <dbReference type="ARBA" id="ARBA00022448"/>
    </source>
</evidence>
<evidence type="ECO:0000256" key="9">
    <source>
        <dbReference type="RuleBase" id="RU364070"/>
    </source>
</evidence>
<sequence length="1037" mass="110782">MVDFFFKRPVFAWVLAIATMLTGVLAMQNLPVQRYPTVAPPAVQIEATYPGASAETVSDTVVQVIEQQMTGVDDLIYMESTGSSAGRASITLTFEPGTDPDIAQVQVQNKLKQAEPMLPAPVQRQGLTTERANSSFLMVTAFLSTDGRLAKEDLADFVASEIAEPVGRVPGVGKVQVFGSQYAMRIWLDAGALQDYELTVADIRAALQDQNTVVTAGELGGLPAVEGQQLNATVNAQGLLQTKEDFREVLLKTTDDGARVRLSDVARVELGAESAAIQTFYNDKPASGMGINLAPGANALDTAKRVEAKLAELSPFFPEGVEVRYPYSTAPFVEASIEQVIHTLVEAVILVVAVMLLFLQSWRATLVPTLAIPVVLLGTFAVMAATGFSINMLTMFGMVLAIGLLVDDAIVVVENVERIMHEEDVGPVEATRRSMRQITGALVGIGVVLSAVFIPMAFFPGSTGAIYRQFSITIVTAMALSVLVALILSPTVCGGVLRRQDHEGAWHQKAFGWFNRLVEAATRGYVGSVRRILNHPWIGMGAFLAIVGVLAVLFVRVPGGFLPQEDQGVVITQFQLPAGATQERTLETVDKIEEYYLDQPEVNGIFAVAGFSFTGRAQNVGIAFVNLKPWAERGPGQGVQALLGRANKELAGIVRDGQVFAFNIPPIPALGNAGGFDLRLQDRGGLGHDALMAAQGQFLQAAAQSPVLAGVRPNGLADNPQYNLDIDREKARALGVPLPALNQLLSTGWGSGYVNDFLHQGRIKRVYIQGQAEDRMVPEDLREWYVRNDAGEMVPVGEVVEGSWGYGSPRLERYNGVPARSIAGGPAPGYSTGEAMAEAERIVEEELPDGIGHAWSSLSYQEREAGNQAGMLYALSLVVVLLALAALYESWTIPFAVVLAVPLGVIGAVAAALLRGIPNDVFFQVGILTTLGLTAKNAILIVEFARDLEGKGMALRDATLEAVRIRLRPILMTSLAFSMGVIPLALATGAGAASQAAIGTAVLGGMVSATFLAIFFIPLFYVVVRRVTDRLKGVSAA</sequence>
<dbReference type="GO" id="GO:0009636">
    <property type="term" value="P:response to toxic substance"/>
    <property type="evidence" value="ECO:0007669"/>
    <property type="project" value="UniProtKB-ARBA"/>
</dbReference>
<feature type="transmembrane region" description="Helical" evidence="9">
    <location>
        <begin position="895"/>
        <end position="915"/>
    </location>
</feature>
<dbReference type="InterPro" id="IPR001036">
    <property type="entry name" value="Acrflvin-R"/>
</dbReference>
<feature type="transmembrane region" description="Helical" evidence="9">
    <location>
        <begin position="366"/>
        <end position="386"/>
    </location>
</feature>
<dbReference type="Gene3D" id="3.30.2090.10">
    <property type="entry name" value="Multidrug efflux transporter AcrB TolC docking domain, DN and DC subdomains"/>
    <property type="match status" value="2"/>
</dbReference>
<dbReference type="PANTHER" id="PTHR32063">
    <property type="match status" value="1"/>
</dbReference>
<feature type="transmembrane region" description="Helical" evidence="9">
    <location>
        <begin position="965"/>
        <end position="986"/>
    </location>
</feature>
<comment type="caution">
    <text evidence="9">Lacks conserved residue(s) required for the propagation of feature annotation.</text>
</comment>
<proteinExistence type="inferred from homology"/>
<keyword evidence="5 9" id="KW-0997">Cell inner membrane</keyword>
<evidence type="ECO:0000313" key="11">
    <source>
        <dbReference type="Proteomes" id="UP000198611"/>
    </source>
</evidence>
<dbReference type="SUPFAM" id="SSF82866">
    <property type="entry name" value="Multidrug efflux transporter AcrB transmembrane domain"/>
    <property type="match status" value="2"/>
</dbReference>
<feature type="transmembrane region" description="Helical" evidence="9">
    <location>
        <begin position="340"/>
        <end position="359"/>
    </location>
</feature>
<dbReference type="SUPFAM" id="SSF82714">
    <property type="entry name" value="Multidrug efflux transporter AcrB TolC docking domain, DN and DC subdomains"/>
    <property type="match status" value="2"/>
</dbReference>
<keyword evidence="8 9" id="KW-0472">Membrane</keyword>
<feature type="transmembrane region" description="Helical" evidence="9">
    <location>
        <begin position="998"/>
        <end position="1024"/>
    </location>
</feature>
<dbReference type="Gene3D" id="3.30.70.1440">
    <property type="entry name" value="Multidrug efflux transporter AcrB pore domain"/>
    <property type="match status" value="1"/>
</dbReference>
<evidence type="ECO:0000256" key="1">
    <source>
        <dbReference type="ARBA" id="ARBA00004429"/>
    </source>
</evidence>
<dbReference type="FunFam" id="3.30.70.1430:FF:000001">
    <property type="entry name" value="Efflux pump membrane transporter"/>
    <property type="match status" value="1"/>
</dbReference>
<dbReference type="GO" id="GO:0042910">
    <property type="term" value="F:xenobiotic transmembrane transporter activity"/>
    <property type="evidence" value="ECO:0007669"/>
    <property type="project" value="TreeGrafter"/>
</dbReference>
<dbReference type="InterPro" id="IPR004764">
    <property type="entry name" value="MdtF-like"/>
</dbReference>
<feature type="transmembrane region" description="Helical" evidence="9">
    <location>
        <begin position="470"/>
        <end position="489"/>
    </location>
</feature>
<dbReference type="Gene3D" id="3.30.70.1320">
    <property type="entry name" value="Multidrug efflux transporter AcrB pore domain like"/>
    <property type="match status" value="1"/>
</dbReference>
<dbReference type="Pfam" id="PF00873">
    <property type="entry name" value="ACR_tran"/>
    <property type="match status" value="1"/>
</dbReference>
<dbReference type="GO" id="GO:0015562">
    <property type="term" value="F:efflux transmembrane transporter activity"/>
    <property type="evidence" value="ECO:0007669"/>
    <property type="project" value="InterPro"/>
</dbReference>
<feature type="transmembrane region" description="Helical" evidence="9">
    <location>
        <begin position="438"/>
        <end position="458"/>
    </location>
</feature>
<evidence type="ECO:0000256" key="2">
    <source>
        <dbReference type="ARBA" id="ARBA00010942"/>
    </source>
</evidence>
<feature type="transmembrane region" description="Helical" evidence="9">
    <location>
        <begin position="537"/>
        <end position="557"/>
    </location>
</feature>
<dbReference type="PANTHER" id="PTHR32063:SF13">
    <property type="entry name" value="MULTIDRUG EFFLUX PUMP SUBUNIT ACRB-RELATED"/>
    <property type="match status" value="1"/>
</dbReference>
<dbReference type="Proteomes" id="UP000198611">
    <property type="component" value="Unassembled WGS sequence"/>
</dbReference>
<evidence type="ECO:0000256" key="8">
    <source>
        <dbReference type="ARBA" id="ARBA00023136"/>
    </source>
</evidence>
<evidence type="ECO:0000313" key="10">
    <source>
        <dbReference type="EMBL" id="SFD16413.1"/>
    </source>
</evidence>
<dbReference type="PRINTS" id="PR00702">
    <property type="entry name" value="ACRIFLAVINRP"/>
</dbReference>
<name>A0A1I1QB12_9GAMM</name>
<dbReference type="Gene3D" id="1.20.1640.10">
    <property type="entry name" value="Multidrug efflux transporter AcrB transmembrane domain"/>
    <property type="match status" value="2"/>
</dbReference>
<keyword evidence="11" id="KW-1185">Reference proteome</keyword>
<dbReference type="STRING" id="1123397.SAMN05660831_00957"/>
<organism evidence="10 11">
    <name type="scientific">Thiohalospira halophila DSM 15071</name>
    <dbReference type="NCBI Taxonomy" id="1123397"/>
    <lineage>
        <taxon>Bacteria</taxon>
        <taxon>Pseudomonadati</taxon>
        <taxon>Pseudomonadota</taxon>
        <taxon>Gammaproteobacteria</taxon>
        <taxon>Thiohalospirales</taxon>
        <taxon>Thiohalospiraceae</taxon>
        <taxon>Thiohalospira</taxon>
    </lineage>
</organism>
<protein>
    <recommendedName>
        <fullName evidence="9">Efflux pump membrane transporter</fullName>
    </recommendedName>
</protein>
<evidence type="ECO:0000256" key="5">
    <source>
        <dbReference type="ARBA" id="ARBA00022519"/>
    </source>
</evidence>
<keyword evidence="4" id="KW-1003">Cell membrane</keyword>
<evidence type="ECO:0000256" key="4">
    <source>
        <dbReference type="ARBA" id="ARBA00022475"/>
    </source>
</evidence>
<comment type="similarity">
    <text evidence="2 9">Belongs to the resistance-nodulation-cell division (RND) (TC 2.A.6) family.</text>
</comment>
<evidence type="ECO:0000256" key="6">
    <source>
        <dbReference type="ARBA" id="ARBA00022692"/>
    </source>
</evidence>
<keyword evidence="7 9" id="KW-1133">Transmembrane helix</keyword>
<dbReference type="FunFam" id="1.20.1640.10:FF:000001">
    <property type="entry name" value="Efflux pump membrane transporter"/>
    <property type="match status" value="1"/>
</dbReference>
<dbReference type="GO" id="GO:0005886">
    <property type="term" value="C:plasma membrane"/>
    <property type="evidence" value="ECO:0007669"/>
    <property type="project" value="UniProtKB-SubCell"/>
</dbReference>
<evidence type="ECO:0000256" key="7">
    <source>
        <dbReference type="ARBA" id="ARBA00022989"/>
    </source>
</evidence>
<dbReference type="NCBIfam" id="TIGR00915">
    <property type="entry name" value="2A0602"/>
    <property type="match status" value="1"/>
</dbReference>
<dbReference type="NCBIfam" id="NF000282">
    <property type="entry name" value="RND_permease_1"/>
    <property type="match status" value="1"/>
</dbReference>
<comment type="subcellular location">
    <subcellularLocation>
        <location evidence="1 9">Cell inner membrane</location>
        <topology evidence="1 9">Multi-pass membrane protein</topology>
    </subcellularLocation>
</comment>
<dbReference type="InterPro" id="IPR027463">
    <property type="entry name" value="AcrB_DN_DC_subdom"/>
</dbReference>
<accession>A0A1I1QB12</accession>
<dbReference type="AlphaFoldDB" id="A0A1I1QB12"/>
<feature type="transmembrane region" description="Helical" evidence="9">
    <location>
        <begin position="870"/>
        <end position="888"/>
    </location>
</feature>
<dbReference type="SUPFAM" id="SSF82693">
    <property type="entry name" value="Multidrug efflux transporter AcrB pore domain, PN1, PN2, PC1 and PC2 subdomains"/>
    <property type="match status" value="3"/>
</dbReference>
<dbReference type="Gene3D" id="3.30.70.1430">
    <property type="entry name" value="Multidrug efflux transporter AcrB pore domain"/>
    <property type="match status" value="2"/>
</dbReference>
<gene>
    <name evidence="10" type="ORF">SAMN05660831_00957</name>
</gene>
<dbReference type="OrthoDB" id="9758297at2"/>
<dbReference type="RefSeq" id="WP_093427614.1">
    <property type="nucleotide sequence ID" value="NZ_FOMJ01000002.1"/>
</dbReference>
<feature type="transmembrane region" description="Helical" evidence="9">
    <location>
        <begin position="921"/>
        <end position="944"/>
    </location>
</feature>
<dbReference type="EMBL" id="FOMJ01000002">
    <property type="protein sequence ID" value="SFD16413.1"/>
    <property type="molecule type" value="Genomic_DNA"/>
</dbReference>
<keyword evidence="3 9" id="KW-0813">Transport</keyword>